<evidence type="ECO:0000256" key="6">
    <source>
        <dbReference type="ARBA" id="ARBA00023053"/>
    </source>
</evidence>
<evidence type="ECO:0000256" key="10">
    <source>
        <dbReference type="SAM" id="Phobius"/>
    </source>
</evidence>
<evidence type="ECO:0000256" key="8">
    <source>
        <dbReference type="ARBA" id="ARBA00023136"/>
    </source>
</evidence>
<keyword evidence="5 10" id="KW-1133">Transmembrane helix</keyword>
<dbReference type="GO" id="GO:0006814">
    <property type="term" value="P:sodium ion transport"/>
    <property type="evidence" value="ECO:0007669"/>
    <property type="project" value="UniProtKB-KW"/>
</dbReference>
<feature type="transmembrane region" description="Helical" evidence="10">
    <location>
        <begin position="356"/>
        <end position="376"/>
    </location>
</feature>
<proteinExistence type="predicted"/>
<feature type="transmembrane region" description="Helical" evidence="10">
    <location>
        <begin position="183"/>
        <end position="204"/>
    </location>
</feature>
<dbReference type="Gene3D" id="1.20.1530.20">
    <property type="match status" value="1"/>
</dbReference>
<dbReference type="GO" id="GO:0016020">
    <property type="term" value="C:membrane"/>
    <property type="evidence" value="ECO:0007669"/>
    <property type="project" value="UniProtKB-SubCell"/>
</dbReference>
<dbReference type="InterPro" id="IPR006153">
    <property type="entry name" value="Cation/H_exchanger_TM"/>
</dbReference>
<keyword evidence="8 10" id="KW-0472">Membrane</keyword>
<keyword evidence="7" id="KW-0406">Ion transport</keyword>
<feature type="transmembrane region" description="Helical" evidence="10">
    <location>
        <begin position="118"/>
        <end position="137"/>
    </location>
</feature>
<evidence type="ECO:0000256" key="1">
    <source>
        <dbReference type="ARBA" id="ARBA00004141"/>
    </source>
</evidence>
<name>A0A133VHG9_9EURY</name>
<evidence type="ECO:0000256" key="9">
    <source>
        <dbReference type="ARBA" id="ARBA00023201"/>
    </source>
</evidence>
<dbReference type="EMBL" id="LHYE01000070">
    <property type="protein sequence ID" value="KXB05885.1"/>
    <property type="molecule type" value="Genomic_DNA"/>
</dbReference>
<accession>A0A133VHG9</accession>
<comment type="caution">
    <text evidence="12">The sequence shown here is derived from an EMBL/GenBank/DDBJ whole genome shotgun (WGS) entry which is preliminary data.</text>
</comment>
<keyword evidence="13" id="KW-1185">Reference proteome</keyword>
<keyword evidence="2" id="KW-0813">Transport</keyword>
<evidence type="ECO:0000313" key="13">
    <source>
        <dbReference type="Proteomes" id="UP000070263"/>
    </source>
</evidence>
<feature type="transmembrane region" description="Helical" evidence="10">
    <location>
        <begin position="6"/>
        <end position="25"/>
    </location>
</feature>
<comment type="subcellular location">
    <subcellularLocation>
        <location evidence="1">Membrane</location>
        <topology evidence="1">Multi-pass membrane protein</topology>
    </subcellularLocation>
</comment>
<dbReference type="InterPro" id="IPR038770">
    <property type="entry name" value="Na+/solute_symporter_sf"/>
</dbReference>
<keyword evidence="9" id="KW-0739">Sodium transport</keyword>
<sequence>MALEITFIPALLLTLLAASFGRVISLKVNQPEILGELILGVILGNFIVLAPSAQGPVADVAEIGILLLLFLSGLDLNFERFKESLIPSSGVATGGIVLPFLLGYLTCIYFNFSYPTALFIGASLVATSVGISASILYESGRLNTRLGALIMDSAVADDVIGVIMMTVLFSISTTGSLHLQETVLLIFFTILFFALSLTFGIEAIKAISERIPIEKENLLIGGLVLLLSFALITQKIGLAPVIGAFVAGLVIGQTQYVESLKNSVSLIGNGFFIPIFFVTTGMKFNLNELASVGLFALIILLMAVLGKVIGCSVGAKLFKFSNEESLATGIAMVPRAEVALIIAHFGLDHDIFGSDIFSVIVTVTLITTLLTPPFLWRIMSKI</sequence>
<keyword evidence="3" id="KW-0050">Antiport</keyword>
<feature type="transmembrane region" description="Helical" evidence="10">
    <location>
        <begin position="264"/>
        <end position="282"/>
    </location>
</feature>
<feature type="transmembrane region" description="Helical" evidence="10">
    <location>
        <begin position="149"/>
        <end position="171"/>
    </location>
</feature>
<keyword evidence="4 10" id="KW-0812">Transmembrane</keyword>
<evidence type="ECO:0000256" key="3">
    <source>
        <dbReference type="ARBA" id="ARBA00022449"/>
    </source>
</evidence>
<dbReference type="PANTHER" id="PTHR43562:SF3">
    <property type="entry name" value="SODIUM ION_PROTON EXCHANGER (EUROFUNG)"/>
    <property type="match status" value="1"/>
</dbReference>
<organism evidence="12 13">
    <name type="scientific">candidate division MSBL1 archaeon SCGC-AAA382A20</name>
    <dbReference type="NCBI Taxonomy" id="1698280"/>
    <lineage>
        <taxon>Archaea</taxon>
        <taxon>Methanobacteriati</taxon>
        <taxon>Methanobacteriota</taxon>
        <taxon>candidate division MSBL1</taxon>
    </lineage>
</organism>
<reference evidence="12 13" key="1">
    <citation type="journal article" date="2016" name="Sci. Rep.">
        <title>Metabolic traits of an uncultured archaeal lineage -MSBL1- from brine pools of the Red Sea.</title>
        <authorList>
            <person name="Mwirichia R."/>
            <person name="Alam I."/>
            <person name="Rashid M."/>
            <person name="Vinu M."/>
            <person name="Ba-Alawi W."/>
            <person name="Anthony Kamau A."/>
            <person name="Kamanda Ngugi D."/>
            <person name="Goker M."/>
            <person name="Klenk H.P."/>
            <person name="Bajic V."/>
            <person name="Stingl U."/>
        </authorList>
    </citation>
    <scope>NUCLEOTIDE SEQUENCE [LARGE SCALE GENOMIC DNA]</scope>
    <source>
        <strain evidence="12">SCGC-AAA382A20</strain>
    </source>
</reference>
<evidence type="ECO:0000313" key="12">
    <source>
        <dbReference type="EMBL" id="KXB05885.1"/>
    </source>
</evidence>
<evidence type="ECO:0000256" key="4">
    <source>
        <dbReference type="ARBA" id="ARBA00022692"/>
    </source>
</evidence>
<dbReference type="AlphaFoldDB" id="A0A133VHG9"/>
<dbReference type="PANTHER" id="PTHR43562">
    <property type="entry name" value="NAPA-TYPE SODIUM/HYDROGEN ANTIPORTER"/>
    <property type="match status" value="1"/>
</dbReference>
<evidence type="ECO:0000256" key="5">
    <source>
        <dbReference type="ARBA" id="ARBA00022989"/>
    </source>
</evidence>
<evidence type="ECO:0000256" key="2">
    <source>
        <dbReference type="ARBA" id="ARBA00022448"/>
    </source>
</evidence>
<feature type="transmembrane region" description="Helical" evidence="10">
    <location>
        <begin position="216"/>
        <end position="232"/>
    </location>
</feature>
<dbReference type="Pfam" id="PF00999">
    <property type="entry name" value="Na_H_Exchanger"/>
    <property type="match status" value="1"/>
</dbReference>
<feature type="domain" description="Cation/H+ exchanger transmembrane" evidence="11">
    <location>
        <begin position="16"/>
        <end position="375"/>
    </location>
</feature>
<gene>
    <name evidence="12" type="ORF">AKJ51_04565</name>
</gene>
<feature type="transmembrane region" description="Helical" evidence="10">
    <location>
        <begin position="90"/>
        <end position="112"/>
    </location>
</feature>
<feature type="transmembrane region" description="Helical" evidence="10">
    <location>
        <begin position="37"/>
        <end position="54"/>
    </location>
</feature>
<dbReference type="GO" id="GO:1902600">
    <property type="term" value="P:proton transmembrane transport"/>
    <property type="evidence" value="ECO:0007669"/>
    <property type="project" value="InterPro"/>
</dbReference>
<dbReference type="GO" id="GO:0015297">
    <property type="term" value="F:antiporter activity"/>
    <property type="evidence" value="ECO:0007669"/>
    <property type="project" value="UniProtKB-KW"/>
</dbReference>
<feature type="transmembrane region" description="Helical" evidence="10">
    <location>
        <begin position="294"/>
        <end position="314"/>
    </location>
</feature>
<protein>
    <recommendedName>
        <fullName evidence="11">Cation/H+ exchanger transmembrane domain-containing protein</fullName>
    </recommendedName>
</protein>
<feature type="transmembrane region" description="Helical" evidence="10">
    <location>
        <begin position="60"/>
        <end position="78"/>
    </location>
</feature>
<keyword evidence="6" id="KW-0915">Sodium</keyword>
<evidence type="ECO:0000259" key="11">
    <source>
        <dbReference type="Pfam" id="PF00999"/>
    </source>
</evidence>
<dbReference type="Proteomes" id="UP000070263">
    <property type="component" value="Unassembled WGS sequence"/>
</dbReference>
<evidence type="ECO:0000256" key="7">
    <source>
        <dbReference type="ARBA" id="ARBA00023065"/>
    </source>
</evidence>